<feature type="domain" description="Pesticidal crystal protein Cry22Aa Ig-like" evidence="2">
    <location>
        <begin position="210"/>
        <end position="282"/>
    </location>
</feature>
<dbReference type="Pfam" id="PF16403">
    <property type="entry name" value="Bact_surface_Ig-like"/>
    <property type="match status" value="2"/>
</dbReference>
<proteinExistence type="predicted"/>
<dbReference type="NCBIfam" id="TIGR01167">
    <property type="entry name" value="LPXTG_anchor"/>
    <property type="match status" value="1"/>
</dbReference>
<reference evidence="3" key="1">
    <citation type="submission" date="2022-12" db="EMBL/GenBank/DDBJ databases">
        <authorList>
            <person name="Wang J."/>
        </authorList>
    </citation>
    <scope>NUCLEOTIDE SEQUENCE</scope>
    <source>
        <strain evidence="3">HY-42-06</strain>
    </source>
</reference>
<dbReference type="InterPro" id="IPR013783">
    <property type="entry name" value="Ig-like_fold"/>
</dbReference>
<protein>
    <submittedName>
        <fullName evidence="3">DUF5011 domain-containing protein</fullName>
    </submittedName>
</protein>
<dbReference type="RefSeq" id="WP_268050230.1">
    <property type="nucleotide sequence ID" value="NZ_JAPQES010000004.1"/>
</dbReference>
<keyword evidence="4" id="KW-1185">Reference proteome</keyword>
<evidence type="ECO:0000256" key="1">
    <source>
        <dbReference type="SAM" id="Phobius"/>
    </source>
</evidence>
<evidence type="ECO:0000313" key="3">
    <source>
        <dbReference type="EMBL" id="MCY6371365.1"/>
    </source>
</evidence>
<evidence type="ECO:0000313" key="4">
    <source>
        <dbReference type="Proteomes" id="UP001079657"/>
    </source>
</evidence>
<keyword evidence="1" id="KW-1133">Transmembrane helix</keyword>
<dbReference type="InterPro" id="IPR032179">
    <property type="entry name" value="Cry22Aa_Ig-like"/>
</dbReference>
<feature type="domain" description="Pesticidal crystal protein Cry22Aa Ig-like" evidence="2">
    <location>
        <begin position="306"/>
        <end position="383"/>
    </location>
</feature>
<accession>A0ABT4CQM2</accession>
<organism evidence="3 4">
    <name type="scientific">Clostridium ganghwense</name>
    <dbReference type="NCBI Taxonomy" id="312089"/>
    <lineage>
        <taxon>Bacteria</taxon>
        <taxon>Bacillati</taxon>
        <taxon>Bacillota</taxon>
        <taxon>Clostridia</taxon>
        <taxon>Eubacteriales</taxon>
        <taxon>Clostridiaceae</taxon>
        <taxon>Clostridium</taxon>
    </lineage>
</organism>
<feature type="transmembrane region" description="Helical" evidence="1">
    <location>
        <begin position="417"/>
        <end position="433"/>
    </location>
</feature>
<comment type="caution">
    <text evidence="3">The sequence shown here is derived from an EMBL/GenBank/DDBJ whole genome shotgun (WGS) entry which is preliminary data.</text>
</comment>
<dbReference type="Gene3D" id="2.60.40.10">
    <property type="entry name" value="Immunoglobulins"/>
    <property type="match status" value="2"/>
</dbReference>
<keyword evidence="1" id="KW-0472">Membrane</keyword>
<sequence>MVKNTKSFFRKFVVVVMGIFVFSSLVVKPVKAAPIFSISKEDGQAIFTLDDAGLAPGTIISKEFYIFNDYSYLNKLEKISLNNFKLNYSGNNISSSHDSYKDFVKYVKVNIVQNQDSQQNREIFNGSLDTLLKESVLLDGSDKILINPDKKIEMGITISMDKEAGNSVQGLACNFDLNFVCSYETGGSGHHSSSRSRSSSTTVINEKPQITLLGSKTVNIKVGESYSDAGAEAYDKEDGNITDKIEVKGNVDTNTVGEYIITYNVKDSAGNKADEVTRTVKVEEEIIVPEEPKIPEGTPDKKRPVITLNGDSKIVLNFGDEYEELGATAVDDVDGDITDKIKIKVNGKDDEVNTNIPGNYVITYNVSDTAGNKAYEVTRIVMVKEVAKASDDEITVPEDKVPQGTPVLPKTGEQSPFIYYLLGAFMIISGVIIKKKDIKSYNE</sequence>
<keyword evidence="1" id="KW-0812">Transmembrane</keyword>
<dbReference type="EMBL" id="JAPQES010000004">
    <property type="protein sequence ID" value="MCY6371365.1"/>
    <property type="molecule type" value="Genomic_DNA"/>
</dbReference>
<gene>
    <name evidence="3" type="ORF">OXH55_12015</name>
</gene>
<evidence type="ECO:0000259" key="2">
    <source>
        <dbReference type="Pfam" id="PF16403"/>
    </source>
</evidence>
<name>A0ABT4CQM2_9CLOT</name>
<dbReference type="Proteomes" id="UP001079657">
    <property type="component" value="Unassembled WGS sequence"/>
</dbReference>